<dbReference type="Gene3D" id="1.10.287.1120">
    <property type="entry name" value="Bipartite methylase S protein"/>
    <property type="match status" value="1"/>
</dbReference>
<dbReference type="RefSeq" id="WP_163729131.1">
    <property type="nucleotide sequence ID" value="NZ_AP022601.1"/>
</dbReference>
<gene>
    <name evidence="5" type="ORF">MGALJ_19760</name>
</gene>
<feature type="domain" description="Type I restriction modification DNA specificity" evidence="4">
    <location>
        <begin position="255"/>
        <end position="408"/>
    </location>
</feature>
<dbReference type="GO" id="GO:0009307">
    <property type="term" value="P:DNA restriction-modification system"/>
    <property type="evidence" value="ECO:0007669"/>
    <property type="project" value="UniProtKB-KW"/>
</dbReference>
<name>A0A9W4FEP5_9MYCO</name>
<dbReference type="PANTHER" id="PTHR30408:SF12">
    <property type="entry name" value="TYPE I RESTRICTION ENZYME MJAVIII SPECIFICITY SUBUNIT"/>
    <property type="match status" value="1"/>
</dbReference>
<evidence type="ECO:0000313" key="6">
    <source>
        <dbReference type="Proteomes" id="UP000465785"/>
    </source>
</evidence>
<accession>A0A9W4FEP5</accession>
<dbReference type="SUPFAM" id="SSF116734">
    <property type="entry name" value="DNA methylase specificity domain"/>
    <property type="match status" value="2"/>
</dbReference>
<reference evidence="5 6" key="1">
    <citation type="journal article" date="2019" name="Emerg. Microbes Infect.">
        <title>Comprehensive subspecies identification of 175 nontuberculous mycobacteria species based on 7547 genomic profiles.</title>
        <authorList>
            <person name="Matsumoto Y."/>
            <person name="Kinjo T."/>
            <person name="Motooka D."/>
            <person name="Nabeya D."/>
            <person name="Jung N."/>
            <person name="Uechi K."/>
            <person name="Horii T."/>
            <person name="Iida T."/>
            <person name="Fujita J."/>
            <person name="Nakamura S."/>
        </authorList>
    </citation>
    <scope>NUCLEOTIDE SEQUENCE [LARGE SCALE GENOMIC DNA]</scope>
    <source>
        <strain evidence="5 6">JCM 6399</strain>
    </source>
</reference>
<dbReference type="GO" id="GO:0003677">
    <property type="term" value="F:DNA binding"/>
    <property type="evidence" value="ECO:0007669"/>
    <property type="project" value="UniProtKB-KW"/>
</dbReference>
<sequence length="446" mass="49047">MNWPVYADLKESGVEWLGEIPSSWSTSRLGFEAWVRARLGWKGLKADEYVDEGVAFLATPDIRPRKINFDNVFRITEERYAESPEIMLNVGDVLLAKDGSTLGSVNLVRHLPERATVNGSIAVITPGKRLNSSYLNYLIGSSFVANRIQMLKGGMGVPHLFQDDIRRFEVPLPTLSEQECIVTFLDGETAKIDALIDKQEQLIATLREDRTATITHAVTKGLDPAAKMIESDIRRLGKVPAHWSIPQIGMHAVVGNGSTPARDNPGYWSDGSIPWLNSSHVNKEEITEPDQFVTQAAFRECHLPMVTSGSVLVGLTGQGKTRGMASILSTRSTINQHLAYITPIDDKLDGRFLQRALSSAYGLLRELSDENGSTKGGLTCGDLRKVRIPLPPIGEQAQIVKHLAERCAKIDSLISKAIQMIETLHEYRAALITDAVTGKIDVRGVA</sequence>
<evidence type="ECO:0000259" key="4">
    <source>
        <dbReference type="Pfam" id="PF01420"/>
    </source>
</evidence>
<dbReference type="PANTHER" id="PTHR30408">
    <property type="entry name" value="TYPE-1 RESTRICTION ENZYME ECOKI SPECIFICITY PROTEIN"/>
    <property type="match status" value="1"/>
</dbReference>
<dbReference type="REBASE" id="374243">
    <property type="entry name" value="S.Mga6399ORF19750P"/>
</dbReference>
<proteinExistence type="inferred from homology"/>
<dbReference type="InterPro" id="IPR000055">
    <property type="entry name" value="Restrct_endonuc_typeI_TRD"/>
</dbReference>
<dbReference type="InterPro" id="IPR044946">
    <property type="entry name" value="Restrct_endonuc_typeI_TRD_sf"/>
</dbReference>
<dbReference type="Proteomes" id="UP000465785">
    <property type="component" value="Chromosome"/>
</dbReference>
<dbReference type="Gene3D" id="3.90.220.20">
    <property type="entry name" value="DNA methylase specificity domains"/>
    <property type="match status" value="2"/>
</dbReference>
<evidence type="ECO:0000256" key="1">
    <source>
        <dbReference type="ARBA" id="ARBA00010923"/>
    </source>
</evidence>
<dbReference type="Pfam" id="PF01420">
    <property type="entry name" value="Methylase_S"/>
    <property type="match status" value="2"/>
</dbReference>
<protein>
    <submittedName>
        <fullName evidence="5">Type I restriction-modification protein subunit S</fullName>
    </submittedName>
</protein>
<evidence type="ECO:0000313" key="5">
    <source>
        <dbReference type="EMBL" id="BBY92307.1"/>
    </source>
</evidence>
<keyword evidence="3" id="KW-0238">DNA-binding</keyword>
<dbReference type="InterPro" id="IPR052021">
    <property type="entry name" value="Type-I_RS_S_subunit"/>
</dbReference>
<keyword evidence="2" id="KW-0680">Restriction system</keyword>
<dbReference type="EMBL" id="AP022601">
    <property type="protein sequence ID" value="BBY92307.1"/>
    <property type="molecule type" value="Genomic_DNA"/>
</dbReference>
<evidence type="ECO:0000256" key="3">
    <source>
        <dbReference type="ARBA" id="ARBA00023125"/>
    </source>
</evidence>
<evidence type="ECO:0000256" key="2">
    <source>
        <dbReference type="ARBA" id="ARBA00022747"/>
    </source>
</evidence>
<dbReference type="CDD" id="cd17247">
    <property type="entry name" value="RMtype1_S_Eco2747I-TRD2-CR2_like"/>
    <property type="match status" value="1"/>
</dbReference>
<feature type="domain" description="Type I restriction modification DNA specificity" evidence="4">
    <location>
        <begin position="85"/>
        <end position="193"/>
    </location>
</feature>
<keyword evidence="6" id="KW-1185">Reference proteome</keyword>
<organism evidence="5 6">
    <name type="scientific">Mycobacterium gallinarum</name>
    <dbReference type="NCBI Taxonomy" id="39689"/>
    <lineage>
        <taxon>Bacteria</taxon>
        <taxon>Bacillati</taxon>
        <taxon>Actinomycetota</taxon>
        <taxon>Actinomycetes</taxon>
        <taxon>Mycobacteriales</taxon>
        <taxon>Mycobacteriaceae</taxon>
        <taxon>Mycobacterium</taxon>
    </lineage>
</organism>
<dbReference type="AlphaFoldDB" id="A0A9W4FEP5"/>
<comment type="similarity">
    <text evidence="1">Belongs to the type-I restriction system S methylase family.</text>
</comment>
<dbReference type="KEGG" id="mgau:MGALJ_19760"/>